<dbReference type="KEGG" id="saci:Sinac_0767"/>
<sequence length="357" mass="38035">MREQRRQGFTLIELLVVIAIIAVLIALLLPAVQAAREAARRSQCTNNLKQIGLALHNYHSLHNSFPCGQAKNMSTMPDVYNAWMGFSAQAQMLGQLEQQAIYNAINFNGVPYSYGTGPTNTSVTYAVIATFLCPSDGNTPRNGLNNYSASLGVTSGATGGGGLNGARRDTSGLFGFFVAYGLRDCTDGSTNTVAFSEHIAGKFPGNITLSDTYRGHNLMNVSGTGLTANGAMNAFIDETGVLTSLQACASNFNATSNKLQSKRGSAWAHGSAGYTLFNHYQTPNDSQYKFNGCRFGCRDDCGMDGSEFVPATSLHSGGVNSLMADGSVKFVKDSINRKTWWALGTKAGEEVVSADAF</sequence>
<dbReference type="Gene3D" id="3.30.700.10">
    <property type="entry name" value="Glycoprotein, Type 4 Pilin"/>
    <property type="match status" value="1"/>
</dbReference>
<dbReference type="EMBL" id="CP003364">
    <property type="protein sequence ID" value="AGA25176.1"/>
    <property type="molecule type" value="Genomic_DNA"/>
</dbReference>
<keyword evidence="3" id="KW-1185">Reference proteome</keyword>
<dbReference type="STRING" id="886293.Sinac_0767"/>
<evidence type="ECO:0000259" key="1">
    <source>
        <dbReference type="Pfam" id="PF07596"/>
    </source>
</evidence>
<dbReference type="eggNOG" id="COG2165">
    <property type="taxonomic scope" value="Bacteria"/>
</dbReference>
<dbReference type="RefSeq" id="WP_015244356.1">
    <property type="nucleotide sequence ID" value="NC_019892.1"/>
</dbReference>
<dbReference type="SUPFAM" id="SSF54523">
    <property type="entry name" value="Pili subunits"/>
    <property type="match status" value="1"/>
</dbReference>
<dbReference type="NCBIfam" id="TIGR04294">
    <property type="entry name" value="pre_pil_HX9DG"/>
    <property type="match status" value="1"/>
</dbReference>
<dbReference type="AlphaFoldDB" id="L0D941"/>
<dbReference type="HOGENOM" id="CLU_041661_0_0_0"/>
<dbReference type="InterPro" id="IPR011453">
    <property type="entry name" value="DUF1559"/>
</dbReference>
<dbReference type="PANTHER" id="PTHR30093">
    <property type="entry name" value="GENERAL SECRETION PATHWAY PROTEIN G"/>
    <property type="match status" value="1"/>
</dbReference>
<dbReference type="Proteomes" id="UP000010798">
    <property type="component" value="Chromosome"/>
</dbReference>
<dbReference type="InterPro" id="IPR045584">
    <property type="entry name" value="Pilin-like"/>
</dbReference>
<gene>
    <name evidence="2" type="ordered locus">Sinac_0767</name>
</gene>
<reference evidence="2 3" key="1">
    <citation type="submission" date="2012-02" db="EMBL/GenBank/DDBJ databases">
        <title>Complete sequence of chromosome of Singulisphaera acidiphila DSM 18658.</title>
        <authorList>
            <consortium name="US DOE Joint Genome Institute (JGI-PGF)"/>
            <person name="Lucas S."/>
            <person name="Copeland A."/>
            <person name="Lapidus A."/>
            <person name="Glavina del Rio T."/>
            <person name="Dalin E."/>
            <person name="Tice H."/>
            <person name="Bruce D."/>
            <person name="Goodwin L."/>
            <person name="Pitluck S."/>
            <person name="Peters L."/>
            <person name="Ovchinnikova G."/>
            <person name="Chertkov O."/>
            <person name="Kyrpides N."/>
            <person name="Mavromatis K."/>
            <person name="Ivanova N."/>
            <person name="Brettin T."/>
            <person name="Detter J.C."/>
            <person name="Han C."/>
            <person name="Larimer F."/>
            <person name="Land M."/>
            <person name="Hauser L."/>
            <person name="Markowitz V."/>
            <person name="Cheng J.-F."/>
            <person name="Hugenholtz P."/>
            <person name="Woyke T."/>
            <person name="Wu D."/>
            <person name="Tindall B."/>
            <person name="Pomrenke H."/>
            <person name="Brambilla E."/>
            <person name="Klenk H.-P."/>
            <person name="Eisen J.A."/>
        </authorList>
    </citation>
    <scope>NUCLEOTIDE SEQUENCE [LARGE SCALE GENOMIC DNA]</scope>
    <source>
        <strain evidence="3">ATCC BAA-1392 / DSM 18658 / VKM B-2454 / MOB10</strain>
    </source>
</reference>
<evidence type="ECO:0000313" key="2">
    <source>
        <dbReference type="EMBL" id="AGA25176.1"/>
    </source>
</evidence>
<dbReference type="NCBIfam" id="TIGR02532">
    <property type="entry name" value="IV_pilin_GFxxxE"/>
    <property type="match status" value="1"/>
</dbReference>
<evidence type="ECO:0000313" key="3">
    <source>
        <dbReference type="Proteomes" id="UP000010798"/>
    </source>
</evidence>
<dbReference type="InterPro" id="IPR027558">
    <property type="entry name" value="Pre_pil_HX9DG_C"/>
</dbReference>
<organism evidence="2 3">
    <name type="scientific">Singulisphaera acidiphila (strain ATCC BAA-1392 / DSM 18658 / VKM B-2454 / MOB10)</name>
    <dbReference type="NCBI Taxonomy" id="886293"/>
    <lineage>
        <taxon>Bacteria</taxon>
        <taxon>Pseudomonadati</taxon>
        <taxon>Planctomycetota</taxon>
        <taxon>Planctomycetia</taxon>
        <taxon>Isosphaerales</taxon>
        <taxon>Isosphaeraceae</taxon>
        <taxon>Singulisphaera</taxon>
    </lineage>
</organism>
<dbReference type="PANTHER" id="PTHR30093:SF2">
    <property type="entry name" value="TYPE II SECRETION SYSTEM PROTEIN H"/>
    <property type="match status" value="1"/>
</dbReference>
<feature type="domain" description="DUF1559" evidence="1">
    <location>
        <begin position="33"/>
        <end position="337"/>
    </location>
</feature>
<dbReference type="OrthoDB" id="9783680at2"/>
<proteinExistence type="predicted"/>
<dbReference type="Pfam" id="PF07963">
    <property type="entry name" value="N_methyl"/>
    <property type="match status" value="1"/>
</dbReference>
<dbReference type="InterPro" id="IPR012902">
    <property type="entry name" value="N_methyl_site"/>
</dbReference>
<accession>L0D941</accession>
<dbReference type="PROSITE" id="PS00409">
    <property type="entry name" value="PROKAR_NTER_METHYL"/>
    <property type="match status" value="1"/>
</dbReference>
<name>L0D941_SINAD</name>
<dbReference type="Pfam" id="PF07596">
    <property type="entry name" value="SBP_bac_10"/>
    <property type="match status" value="1"/>
</dbReference>
<protein>
    <submittedName>
        <fullName evidence="2">Prepilin-type N-terminal cleavage/methylation domain-containing protein</fullName>
    </submittedName>
</protein>